<keyword evidence="4 6" id="KW-1133">Transmembrane helix</keyword>
<dbReference type="Proteomes" id="UP000291213">
    <property type="component" value="Unassembled WGS sequence"/>
</dbReference>
<evidence type="ECO:0000313" key="8">
    <source>
        <dbReference type="Proteomes" id="UP000291213"/>
    </source>
</evidence>
<feature type="transmembrane region" description="Helical" evidence="6">
    <location>
        <begin position="84"/>
        <end position="101"/>
    </location>
</feature>
<accession>A0A401H978</accession>
<feature type="transmembrane region" description="Helical" evidence="6">
    <location>
        <begin position="39"/>
        <end position="64"/>
    </location>
</feature>
<evidence type="ECO:0008006" key="9">
    <source>
        <dbReference type="Google" id="ProtNLM"/>
    </source>
</evidence>
<sequence>MAGEEGGLARLAVRTVIITPSGALSPGPLSLSAIVAGAYLGWVGGVFVALGHMAFELPFVLLLLKASSSIEKHIKKLYRPLTTAISLFIIYFSLLSFDAALKGPGAGGNAIPLEPASYSSAFIIGVVLTGFNAHFLLWWVSVGFPLITGAARNPPLGPAIMYASHVWMDFVWLALLAGMGGVASQFAPAYKALMALVGLMLLLFALDLMARAWLGRRVLPL</sequence>
<name>A0A401H978_AERPX</name>
<keyword evidence="2" id="KW-1003">Cell membrane</keyword>
<feature type="transmembrane region" description="Helical" evidence="6">
    <location>
        <begin position="159"/>
        <end position="180"/>
    </location>
</feature>
<keyword evidence="5 6" id="KW-0472">Membrane</keyword>
<evidence type="ECO:0000256" key="1">
    <source>
        <dbReference type="ARBA" id="ARBA00004651"/>
    </source>
</evidence>
<organism evidence="7 8">
    <name type="scientific">Aeropyrum pernix</name>
    <dbReference type="NCBI Taxonomy" id="56636"/>
    <lineage>
        <taxon>Archaea</taxon>
        <taxon>Thermoproteota</taxon>
        <taxon>Thermoprotei</taxon>
        <taxon>Desulfurococcales</taxon>
        <taxon>Desulfurococcaceae</taxon>
        <taxon>Aeropyrum</taxon>
    </lineage>
</organism>
<comment type="subcellular location">
    <subcellularLocation>
        <location evidence="1">Cell membrane</location>
        <topology evidence="1">Multi-pass membrane protein</topology>
    </subcellularLocation>
</comment>
<protein>
    <recommendedName>
        <fullName evidence="9">Lysine transporter LysE</fullName>
    </recommendedName>
</protein>
<evidence type="ECO:0000256" key="3">
    <source>
        <dbReference type="ARBA" id="ARBA00022692"/>
    </source>
</evidence>
<evidence type="ECO:0000256" key="5">
    <source>
        <dbReference type="ARBA" id="ARBA00023136"/>
    </source>
</evidence>
<dbReference type="OrthoDB" id="121309at2157"/>
<comment type="caution">
    <text evidence="7">The sequence shown here is derived from an EMBL/GenBank/DDBJ whole genome shotgun (WGS) entry which is preliminary data.</text>
</comment>
<dbReference type="InterPro" id="IPR001123">
    <property type="entry name" value="LeuE-type"/>
</dbReference>
<keyword evidence="3 6" id="KW-0812">Transmembrane</keyword>
<dbReference type="PANTHER" id="PTHR38825:SF1">
    <property type="entry name" value="TRANSPORTER, LYSE FAMILY"/>
    <property type="match status" value="1"/>
</dbReference>
<proteinExistence type="predicted"/>
<evidence type="ECO:0000313" key="7">
    <source>
        <dbReference type="EMBL" id="GBF09005.1"/>
    </source>
</evidence>
<gene>
    <name evidence="7" type="ORF">apy_07300</name>
</gene>
<dbReference type="GO" id="GO:0006865">
    <property type="term" value="P:amino acid transport"/>
    <property type="evidence" value="ECO:0007669"/>
    <property type="project" value="InterPro"/>
</dbReference>
<feature type="transmembrane region" description="Helical" evidence="6">
    <location>
        <begin position="121"/>
        <end position="147"/>
    </location>
</feature>
<evidence type="ECO:0000256" key="4">
    <source>
        <dbReference type="ARBA" id="ARBA00022989"/>
    </source>
</evidence>
<dbReference type="RefSeq" id="WP_131160018.1">
    <property type="nucleotide sequence ID" value="NZ_BDMD01000038.1"/>
</dbReference>
<feature type="transmembrane region" description="Helical" evidence="6">
    <location>
        <begin position="192"/>
        <end position="214"/>
    </location>
</feature>
<evidence type="ECO:0000256" key="6">
    <source>
        <dbReference type="SAM" id="Phobius"/>
    </source>
</evidence>
<evidence type="ECO:0000256" key="2">
    <source>
        <dbReference type="ARBA" id="ARBA00022475"/>
    </source>
</evidence>
<dbReference type="AlphaFoldDB" id="A0A401H978"/>
<dbReference type="Pfam" id="PF01810">
    <property type="entry name" value="LysE"/>
    <property type="match status" value="1"/>
</dbReference>
<dbReference type="PANTHER" id="PTHR38825">
    <property type="entry name" value="LYSINE EXPORTER PROTEIN (LYSE/YGGA)"/>
    <property type="match status" value="1"/>
</dbReference>
<dbReference type="EMBL" id="BDMD01000038">
    <property type="protein sequence ID" value="GBF09005.1"/>
    <property type="molecule type" value="Genomic_DNA"/>
</dbReference>
<dbReference type="GO" id="GO:0005886">
    <property type="term" value="C:plasma membrane"/>
    <property type="evidence" value="ECO:0007669"/>
    <property type="project" value="UniProtKB-SubCell"/>
</dbReference>
<reference evidence="7 8" key="1">
    <citation type="submission" date="2017-02" db="EMBL/GenBank/DDBJ databases">
        <title>isolation and characterization of a novel temperate virus Aeropyrum globular virus 1 infecting hyperthermophilic archaeon Aeropyrum.</title>
        <authorList>
            <person name="Yumiya M."/>
            <person name="Yoshida T."/>
            <person name="Sako Y."/>
        </authorList>
    </citation>
    <scope>NUCLEOTIDE SEQUENCE [LARGE SCALE GENOMIC DNA]</scope>
    <source>
        <strain evidence="7 8">YK1-12-2013</strain>
    </source>
</reference>